<reference evidence="3" key="1">
    <citation type="journal article" date="2019" name="Int. J. Syst. Evol. Microbiol.">
        <title>The Global Catalogue of Microorganisms (GCM) 10K type strain sequencing project: providing services to taxonomists for standard genome sequencing and annotation.</title>
        <authorList>
            <consortium name="The Broad Institute Genomics Platform"/>
            <consortium name="The Broad Institute Genome Sequencing Center for Infectious Disease"/>
            <person name="Wu L."/>
            <person name="Ma J."/>
        </authorList>
    </citation>
    <scope>NUCLEOTIDE SEQUENCE [LARGE SCALE GENOMIC DNA]</scope>
    <source>
        <strain evidence="3">JCM 15443</strain>
    </source>
</reference>
<accession>A0ABQ2GZV8</accession>
<evidence type="ECO:0000313" key="2">
    <source>
        <dbReference type="EMBL" id="GGM20172.1"/>
    </source>
</evidence>
<feature type="region of interest" description="Disordered" evidence="1">
    <location>
        <begin position="471"/>
        <end position="506"/>
    </location>
</feature>
<name>A0ABQ2GZV8_9DEIO</name>
<comment type="caution">
    <text evidence="2">The sequence shown here is derived from an EMBL/GenBank/DDBJ whole genome shotgun (WGS) entry which is preliminary data.</text>
</comment>
<protein>
    <recommendedName>
        <fullName evidence="4">DUF2325 domain-containing protein</fullName>
    </recommendedName>
</protein>
<evidence type="ECO:0008006" key="4">
    <source>
        <dbReference type="Google" id="ProtNLM"/>
    </source>
</evidence>
<dbReference type="Proteomes" id="UP000661918">
    <property type="component" value="Unassembled WGS sequence"/>
</dbReference>
<organism evidence="2 3">
    <name type="scientific">Deinococcus aerophilus</name>
    <dbReference type="NCBI Taxonomy" id="522488"/>
    <lineage>
        <taxon>Bacteria</taxon>
        <taxon>Thermotogati</taxon>
        <taxon>Deinococcota</taxon>
        <taxon>Deinococci</taxon>
        <taxon>Deinococcales</taxon>
        <taxon>Deinococcaceae</taxon>
        <taxon>Deinococcus</taxon>
    </lineage>
</organism>
<evidence type="ECO:0000256" key="1">
    <source>
        <dbReference type="SAM" id="MobiDB-lite"/>
    </source>
</evidence>
<gene>
    <name evidence="2" type="ORF">GCM10010841_30300</name>
</gene>
<evidence type="ECO:0000313" key="3">
    <source>
        <dbReference type="Proteomes" id="UP000661918"/>
    </source>
</evidence>
<feature type="region of interest" description="Disordered" evidence="1">
    <location>
        <begin position="139"/>
        <end position="165"/>
    </location>
</feature>
<sequence length="627" mass="67818">MLTPFLQAGAALLDQRMQLAEHDADLSVEEQEHVIHSVLLGQAVVTGLQAYAAGGDRELLELVNDLATTLDTIGPLGFAYLQRLGAINAAAGLDELQGVALLPEEYPHAVACVLRRAALAGCSVEPDAQARLDWAGYRPPAPEKDPLHPTRAALTPPATREPGRMAREQDLRRLAQSRLEGERNAALLLLHVNARDRLENAPLISVLDTAQVLLLSLRREHQDGADGAVTEALLGILGPLHQDLGAPVLPEARRFNRHQQGEVSFHSARARRLLRRLRAERRRGPTPQERRQHNALWDVLGALDRDLAAGLTPDPDLRAWLLVLGLQGLTTTARAPGMDLPPMVQLAAQVSGIDPLWAWERTQPRADLGADLHGALSLLVDCGQLLRLEGTGAWETWSGPVRRLVGQAAGHLFATARRAGLRLPEHGFLERSFGRFGPLRAVPLSAGEWEQVQDRYRAALQVAVETLTALHEQTDREETLQETAPDLSGHSPTETEPAAPKATPDSVALPAHVLAARARLAGGRVVLLGGVPSPHHHAALVRALGLRELDWIGSGEYAHGTHAHAHVTGDTAVVILAIRWMAHAHNTLRDVARAQDVPFVMHPGGLSPSSVAWQIMQQVSGQLDARG</sequence>
<dbReference type="EMBL" id="BMOM01000040">
    <property type="protein sequence ID" value="GGM20172.1"/>
    <property type="molecule type" value="Genomic_DNA"/>
</dbReference>
<keyword evidence="3" id="KW-1185">Reference proteome</keyword>
<proteinExistence type="predicted"/>